<protein>
    <submittedName>
        <fullName evidence="1">Biliverdin-producing heme oxygenase</fullName>
    </submittedName>
</protein>
<dbReference type="Proteomes" id="UP000540556">
    <property type="component" value="Unassembled WGS sequence"/>
</dbReference>
<keyword evidence="2" id="KW-1185">Reference proteome</keyword>
<evidence type="ECO:0000313" key="1">
    <source>
        <dbReference type="EMBL" id="MBB2203913.1"/>
    </source>
</evidence>
<sequence length="204" mass="22086">MACRRAVSCVLSGRPTMQSSPIRSRLHAATRSRHAILDTCVGPIESAAAYRAYLSGIAAFRFGAEQALRTAPWPGILRSWTFKELAPLLMRDLDDLAIPLPVPVAMPPPDSTAATMGMLYVLEGSALGARILRRQAADHGFTETHGARHLAAQAGDPSRWREFVHRLEQLPADSVAADRAALQTFDSAILAMQTVATCQIQKNS</sequence>
<comment type="caution">
    <text evidence="1">The sequence shown here is derived from an EMBL/GenBank/DDBJ whole genome shotgun (WGS) entry which is preliminary data.</text>
</comment>
<evidence type="ECO:0000313" key="2">
    <source>
        <dbReference type="Proteomes" id="UP000540556"/>
    </source>
</evidence>
<proteinExistence type="predicted"/>
<dbReference type="SUPFAM" id="SSF48613">
    <property type="entry name" value="Heme oxygenase-like"/>
    <property type="match status" value="1"/>
</dbReference>
<dbReference type="EMBL" id="JABEQK010000002">
    <property type="protein sequence ID" value="MBB2203913.1"/>
    <property type="molecule type" value="Genomic_DNA"/>
</dbReference>
<organism evidence="1 2">
    <name type="scientific">Gluconacetobacter takamatsuzukensis</name>
    <dbReference type="NCBI Taxonomy" id="1286190"/>
    <lineage>
        <taxon>Bacteria</taxon>
        <taxon>Pseudomonadati</taxon>
        <taxon>Pseudomonadota</taxon>
        <taxon>Alphaproteobacteria</taxon>
        <taxon>Acetobacterales</taxon>
        <taxon>Acetobacteraceae</taxon>
        <taxon>Gluconacetobacter</taxon>
    </lineage>
</organism>
<dbReference type="InterPro" id="IPR016084">
    <property type="entry name" value="Haem_Oase-like_multi-hlx"/>
</dbReference>
<dbReference type="CDD" id="cd19166">
    <property type="entry name" value="HemeO-bac"/>
    <property type="match status" value="1"/>
</dbReference>
<name>A0A7W4KBK9_9PROT</name>
<reference evidence="1 2" key="1">
    <citation type="submission" date="2020-04" db="EMBL/GenBank/DDBJ databases">
        <title>Description of novel Gluconacetobacter.</title>
        <authorList>
            <person name="Sombolestani A."/>
        </authorList>
    </citation>
    <scope>NUCLEOTIDE SEQUENCE [LARGE SCALE GENOMIC DNA]</scope>
    <source>
        <strain evidence="1 2">LMG 27800</strain>
    </source>
</reference>
<gene>
    <name evidence="1" type="ORF">HLH27_02615</name>
</gene>
<dbReference type="AlphaFoldDB" id="A0A7W4KBK9"/>
<dbReference type="Gene3D" id="1.20.910.10">
    <property type="entry name" value="Heme oxygenase-like"/>
    <property type="match status" value="1"/>
</dbReference>
<dbReference type="RefSeq" id="WP_182947571.1">
    <property type="nucleotide sequence ID" value="NZ_JABEQK010000002.1"/>
</dbReference>
<accession>A0A7W4KBK9</accession>